<dbReference type="EMBL" id="VSRR010000052">
    <property type="protein sequence ID" value="MPC09000.1"/>
    <property type="molecule type" value="Genomic_DNA"/>
</dbReference>
<reference evidence="1 2" key="1">
    <citation type="submission" date="2019-05" db="EMBL/GenBank/DDBJ databases">
        <title>Another draft genome of Portunus trituberculatus and its Hox gene families provides insights of decapod evolution.</title>
        <authorList>
            <person name="Jeong J.-H."/>
            <person name="Song I."/>
            <person name="Kim S."/>
            <person name="Choi T."/>
            <person name="Kim D."/>
            <person name="Ryu S."/>
            <person name="Kim W."/>
        </authorList>
    </citation>
    <scope>NUCLEOTIDE SEQUENCE [LARGE SCALE GENOMIC DNA]</scope>
    <source>
        <tissue evidence="1">Muscle</tissue>
    </source>
</reference>
<dbReference type="AlphaFoldDB" id="A0A5B7CI20"/>
<sequence length="198" mass="21897">MQGAGNVSCRLNQHQAILPSLPACLAGTVQLAPVSSHHAKDCCPNALALTRHLIQNTRTHASRRAVQQSYPNKALRQDHRMLCGLPSQRRRQGLAAVMVVAAEPLWSAARLVVTEERSGGRHKGTETIMSGLARAVVARRWPEACARHGRRAATPPADNTRFTTLRPLTKEYQTPCYQVHGTYQIYCNVTRDEEVESD</sequence>
<comment type="caution">
    <text evidence="1">The sequence shown here is derived from an EMBL/GenBank/DDBJ whole genome shotgun (WGS) entry which is preliminary data.</text>
</comment>
<proteinExistence type="predicted"/>
<gene>
    <name evidence="1" type="ORF">E2C01_001599</name>
</gene>
<accession>A0A5B7CI20</accession>
<evidence type="ECO:0000313" key="1">
    <source>
        <dbReference type="EMBL" id="MPC09000.1"/>
    </source>
</evidence>
<organism evidence="1 2">
    <name type="scientific">Portunus trituberculatus</name>
    <name type="common">Swimming crab</name>
    <name type="synonym">Neptunus trituberculatus</name>
    <dbReference type="NCBI Taxonomy" id="210409"/>
    <lineage>
        <taxon>Eukaryota</taxon>
        <taxon>Metazoa</taxon>
        <taxon>Ecdysozoa</taxon>
        <taxon>Arthropoda</taxon>
        <taxon>Crustacea</taxon>
        <taxon>Multicrustacea</taxon>
        <taxon>Malacostraca</taxon>
        <taxon>Eumalacostraca</taxon>
        <taxon>Eucarida</taxon>
        <taxon>Decapoda</taxon>
        <taxon>Pleocyemata</taxon>
        <taxon>Brachyura</taxon>
        <taxon>Eubrachyura</taxon>
        <taxon>Portunoidea</taxon>
        <taxon>Portunidae</taxon>
        <taxon>Portuninae</taxon>
        <taxon>Portunus</taxon>
    </lineage>
</organism>
<evidence type="ECO:0000313" key="2">
    <source>
        <dbReference type="Proteomes" id="UP000324222"/>
    </source>
</evidence>
<name>A0A5B7CI20_PORTR</name>
<keyword evidence="2" id="KW-1185">Reference proteome</keyword>
<protein>
    <submittedName>
        <fullName evidence="1">Uncharacterized protein</fullName>
    </submittedName>
</protein>
<dbReference type="Proteomes" id="UP000324222">
    <property type="component" value="Unassembled WGS sequence"/>
</dbReference>